<accession>A0A0E9U8U4</accession>
<proteinExistence type="predicted"/>
<dbReference type="AlphaFoldDB" id="A0A0E9U8U4"/>
<organism evidence="2">
    <name type="scientific">Anguilla anguilla</name>
    <name type="common">European freshwater eel</name>
    <name type="synonym">Muraena anguilla</name>
    <dbReference type="NCBI Taxonomy" id="7936"/>
    <lineage>
        <taxon>Eukaryota</taxon>
        <taxon>Metazoa</taxon>
        <taxon>Chordata</taxon>
        <taxon>Craniata</taxon>
        <taxon>Vertebrata</taxon>
        <taxon>Euteleostomi</taxon>
        <taxon>Actinopterygii</taxon>
        <taxon>Neopterygii</taxon>
        <taxon>Teleostei</taxon>
        <taxon>Anguilliformes</taxon>
        <taxon>Anguillidae</taxon>
        <taxon>Anguilla</taxon>
    </lineage>
</organism>
<evidence type="ECO:0000313" key="2">
    <source>
        <dbReference type="EMBL" id="JAH62309.1"/>
    </source>
</evidence>
<reference evidence="2" key="2">
    <citation type="journal article" date="2015" name="Fish Shellfish Immunol.">
        <title>Early steps in the European eel (Anguilla anguilla)-Vibrio vulnificus interaction in the gills: Role of the RtxA13 toxin.</title>
        <authorList>
            <person name="Callol A."/>
            <person name="Pajuelo D."/>
            <person name="Ebbesson L."/>
            <person name="Teles M."/>
            <person name="MacKenzie S."/>
            <person name="Amaro C."/>
        </authorList>
    </citation>
    <scope>NUCLEOTIDE SEQUENCE</scope>
</reference>
<evidence type="ECO:0000256" key="1">
    <source>
        <dbReference type="SAM" id="MobiDB-lite"/>
    </source>
</evidence>
<protein>
    <submittedName>
        <fullName evidence="2">Uncharacterized protein</fullName>
    </submittedName>
</protein>
<name>A0A0E9U8U4_ANGAN</name>
<sequence length="27" mass="3152">MFKKINTSIGHSVSKQTKNTRRTNYNP</sequence>
<feature type="region of interest" description="Disordered" evidence="1">
    <location>
        <begin position="1"/>
        <end position="27"/>
    </location>
</feature>
<reference evidence="2" key="1">
    <citation type="submission" date="2014-11" db="EMBL/GenBank/DDBJ databases">
        <authorList>
            <person name="Amaro Gonzalez C."/>
        </authorList>
    </citation>
    <scope>NUCLEOTIDE SEQUENCE</scope>
</reference>
<dbReference type="EMBL" id="GBXM01046268">
    <property type="protein sequence ID" value="JAH62309.1"/>
    <property type="molecule type" value="Transcribed_RNA"/>
</dbReference>